<proteinExistence type="predicted"/>
<sequence length="59" mass="6522">MGDALEQKTVRFVRSHQSWNRGVEAGFAVDRADELIRSGHAVQIHPPVPRSAVAGMVRK</sequence>
<comment type="caution">
    <text evidence="1">The sequence shown here is derived from an EMBL/GenBank/DDBJ whole genome shotgun (WGS) entry which is preliminary data.</text>
</comment>
<evidence type="ECO:0000313" key="1">
    <source>
        <dbReference type="EMBL" id="MFC0407925.1"/>
    </source>
</evidence>
<protein>
    <submittedName>
        <fullName evidence="1">Uncharacterized protein</fullName>
    </submittedName>
</protein>
<evidence type="ECO:0000313" key="2">
    <source>
        <dbReference type="Proteomes" id="UP001589865"/>
    </source>
</evidence>
<dbReference type="RefSeq" id="WP_377043657.1">
    <property type="nucleotide sequence ID" value="NZ_JBHLUN010000005.1"/>
</dbReference>
<name>A0ABV6JQD4_9PROT</name>
<gene>
    <name evidence="1" type="ORF">ACFFGY_06660</name>
</gene>
<dbReference type="EMBL" id="JBHLUN010000005">
    <property type="protein sequence ID" value="MFC0407925.1"/>
    <property type="molecule type" value="Genomic_DNA"/>
</dbReference>
<reference evidence="1 2" key="1">
    <citation type="submission" date="2024-09" db="EMBL/GenBank/DDBJ databases">
        <authorList>
            <person name="Sun Q."/>
            <person name="Mori K."/>
        </authorList>
    </citation>
    <scope>NUCLEOTIDE SEQUENCE [LARGE SCALE GENOMIC DNA]</scope>
    <source>
        <strain evidence="1 2">TBRC 5777</strain>
    </source>
</reference>
<accession>A0ABV6JQD4</accession>
<organism evidence="1 2">
    <name type="scientific">Roseomonas elaeocarpi</name>
    <dbReference type="NCBI Taxonomy" id="907779"/>
    <lineage>
        <taxon>Bacteria</taxon>
        <taxon>Pseudomonadati</taxon>
        <taxon>Pseudomonadota</taxon>
        <taxon>Alphaproteobacteria</taxon>
        <taxon>Acetobacterales</taxon>
        <taxon>Roseomonadaceae</taxon>
        <taxon>Roseomonas</taxon>
    </lineage>
</organism>
<dbReference type="Proteomes" id="UP001589865">
    <property type="component" value="Unassembled WGS sequence"/>
</dbReference>
<keyword evidence="2" id="KW-1185">Reference proteome</keyword>